<feature type="transmembrane region" description="Helical" evidence="6">
    <location>
        <begin position="271"/>
        <end position="292"/>
    </location>
</feature>
<feature type="transmembrane region" description="Helical" evidence="6">
    <location>
        <begin position="231"/>
        <end position="251"/>
    </location>
</feature>
<comment type="caution">
    <text evidence="8">The sequence shown here is derived from an EMBL/GenBank/DDBJ whole genome shotgun (WGS) entry which is preliminary data.</text>
</comment>
<evidence type="ECO:0000256" key="1">
    <source>
        <dbReference type="ARBA" id="ARBA00004651"/>
    </source>
</evidence>
<feature type="transmembrane region" description="Helical" evidence="6">
    <location>
        <begin position="437"/>
        <end position="457"/>
    </location>
</feature>
<keyword evidence="3 6" id="KW-0812">Transmembrane</keyword>
<feature type="transmembrane region" description="Helical" evidence="6">
    <location>
        <begin position="21"/>
        <end position="40"/>
    </location>
</feature>
<feature type="transmembrane region" description="Helical" evidence="6">
    <location>
        <begin position="88"/>
        <end position="111"/>
    </location>
</feature>
<evidence type="ECO:0000256" key="4">
    <source>
        <dbReference type="ARBA" id="ARBA00022989"/>
    </source>
</evidence>
<evidence type="ECO:0000256" key="3">
    <source>
        <dbReference type="ARBA" id="ARBA00022692"/>
    </source>
</evidence>
<feature type="domain" description="Major facilitator superfamily (MFS) profile" evidence="7">
    <location>
        <begin position="22"/>
        <end position="463"/>
    </location>
</feature>
<proteinExistence type="predicted"/>
<protein>
    <submittedName>
        <fullName evidence="8">MFS transporter</fullName>
    </submittedName>
</protein>
<feature type="transmembrane region" description="Helical" evidence="6">
    <location>
        <begin position="336"/>
        <end position="355"/>
    </location>
</feature>
<feature type="transmembrane region" description="Helical" evidence="6">
    <location>
        <begin position="361"/>
        <end position="379"/>
    </location>
</feature>
<feature type="transmembrane region" description="Helical" evidence="6">
    <location>
        <begin position="60"/>
        <end position="79"/>
    </location>
</feature>
<dbReference type="SUPFAM" id="SSF103473">
    <property type="entry name" value="MFS general substrate transporter"/>
    <property type="match status" value="1"/>
</dbReference>
<gene>
    <name evidence="8" type="ORF">NNA32_06730</name>
</gene>
<keyword evidence="9" id="KW-1185">Reference proteome</keyword>
<dbReference type="InterPro" id="IPR036259">
    <property type="entry name" value="MFS_trans_sf"/>
</dbReference>
<organism evidence="8 9">
    <name type="scientific">Furfurilactobacillus milii</name>
    <dbReference type="NCBI Taxonomy" id="2888272"/>
    <lineage>
        <taxon>Bacteria</taxon>
        <taxon>Bacillati</taxon>
        <taxon>Bacillota</taxon>
        <taxon>Bacilli</taxon>
        <taxon>Lactobacillales</taxon>
        <taxon>Lactobacillaceae</taxon>
        <taxon>Furfurilactobacillus</taxon>
    </lineage>
</organism>
<accession>A0ABT6DCT2</accession>
<evidence type="ECO:0000256" key="5">
    <source>
        <dbReference type="ARBA" id="ARBA00023136"/>
    </source>
</evidence>
<evidence type="ECO:0000313" key="9">
    <source>
        <dbReference type="Proteomes" id="UP001152867"/>
    </source>
</evidence>
<keyword evidence="5 6" id="KW-0472">Membrane</keyword>
<name>A0ABT6DCT2_9LACO</name>
<keyword evidence="2" id="KW-0813">Transport</keyword>
<dbReference type="PANTHER" id="PTHR42718:SF43">
    <property type="entry name" value="LINCOMYCIN RESISTANCE PROTEIN LMRB"/>
    <property type="match status" value="1"/>
</dbReference>
<dbReference type="RefSeq" id="WP_178941772.1">
    <property type="nucleotide sequence ID" value="NZ_JAIWJG010000006.1"/>
</dbReference>
<feature type="transmembrane region" description="Helical" evidence="6">
    <location>
        <begin position="145"/>
        <end position="166"/>
    </location>
</feature>
<evidence type="ECO:0000256" key="2">
    <source>
        <dbReference type="ARBA" id="ARBA00022448"/>
    </source>
</evidence>
<reference evidence="8" key="1">
    <citation type="submission" date="2022-06" db="EMBL/GenBank/DDBJ databases">
        <title>Antifungal cultures and metabolites of lactic acid bacteria for use in dairy fermentations.</title>
        <authorList>
            <person name="Zhao Z."/>
            <person name="Gaenzle M."/>
        </authorList>
    </citation>
    <scope>NUCLEOTIDE SEQUENCE</scope>
    <source>
        <strain evidence="8">FUA3126</strain>
    </source>
</reference>
<feature type="transmembrane region" description="Helical" evidence="6">
    <location>
        <begin position="172"/>
        <end position="191"/>
    </location>
</feature>
<dbReference type="Gene3D" id="1.20.1250.20">
    <property type="entry name" value="MFS general substrate transporter like domains"/>
    <property type="match status" value="1"/>
</dbReference>
<dbReference type="Pfam" id="PF07690">
    <property type="entry name" value="MFS_1"/>
    <property type="match status" value="1"/>
</dbReference>
<dbReference type="InterPro" id="IPR020846">
    <property type="entry name" value="MFS_dom"/>
</dbReference>
<evidence type="ECO:0000256" key="6">
    <source>
        <dbReference type="SAM" id="Phobius"/>
    </source>
</evidence>
<feature type="transmembrane region" description="Helical" evidence="6">
    <location>
        <begin position="117"/>
        <end position="138"/>
    </location>
</feature>
<feature type="transmembrane region" description="Helical" evidence="6">
    <location>
        <begin position="304"/>
        <end position="324"/>
    </location>
</feature>
<dbReference type="PRINTS" id="PR01036">
    <property type="entry name" value="TCRTETB"/>
</dbReference>
<evidence type="ECO:0000313" key="8">
    <source>
        <dbReference type="EMBL" id="MDF9913944.1"/>
    </source>
</evidence>
<dbReference type="PANTHER" id="PTHR42718">
    <property type="entry name" value="MAJOR FACILITATOR SUPERFAMILY MULTIDRUG TRANSPORTER MFSC"/>
    <property type="match status" value="1"/>
</dbReference>
<feature type="transmembrane region" description="Helical" evidence="6">
    <location>
        <begin position="203"/>
        <end position="225"/>
    </location>
</feature>
<dbReference type="InterPro" id="IPR011701">
    <property type="entry name" value="MFS"/>
</dbReference>
<feature type="transmembrane region" description="Helical" evidence="6">
    <location>
        <begin position="408"/>
        <end position="431"/>
    </location>
</feature>
<sequence>MKISQAQGLPQARVKVKHPALAMFGLMIGGFVGMFSETALNVALSSIMAELHVTQGTAQWLVTGYMLVIGICMPLSGLLTRWFSTKRIVLSALGAFIVGVLISALGSNFGIVLLGRMIQGIGTGVVLPLMFSVAMQIFPPYKLGTIMGLFMFAPAIAPTVTGLVLANFAWNAVFWVLLPFLILAFVLNALYLENVYSQSKTPVDWISIFASTIGFSGIVLGASFASDAGWISVKVLVPLIIGLLSLIIFTIRQSNIKYPILNLVVFRSEPFAVGTLLVMLDFGLILASMYLFPMYLQRVIGLPIGLTGIAMLPGGIVNAAVSGLAGRLYDNHGAKWLSRGGFFIAALGVVILLSTGSNSPLWQVIVGHIVLMIGAPLAMSPSQTYGLNSLAGVLNADGSAILNTLEQIVGALSTAIATSVLAIGTAAAPGVSGLSQGIHYGFIFVLIVAICGFLLAFRVRKQA</sequence>
<dbReference type="Proteomes" id="UP001152867">
    <property type="component" value="Unassembled WGS sequence"/>
</dbReference>
<comment type="subcellular location">
    <subcellularLocation>
        <location evidence="1">Cell membrane</location>
        <topology evidence="1">Multi-pass membrane protein</topology>
    </subcellularLocation>
</comment>
<dbReference type="EMBL" id="JANDJP010000007">
    <property type="protein sequence ID" value="MDF9913944.1"/>
    <property type="molecule type" value="Genomic_DNA"/>
</dbReference>
<dbReference type="Gene3D" id="1.20.1720.10">
    <property type="entry name" value="Multidrug resistance protein D"/>
    <property type="match status" value="1"/>
</dbReference>
<keyword evidence="4 6" id="KW-1133">Transmembrane helix</keyword>
<dbReference type="PROSITE" id="PS50850">
    <property type="entry name" value="MFS"/>
    <property type="match status" value="1"/>
</dbReference>
<evidence type="ECO:0000259" key="7">
    <source>
        <dbReference type="PROSITE" id="PS50850"/>
    </source>
</evidence>